<protein>
    <submittedName>
        <fullName evidence="2">Uncharacterized protein</fullName>
    </submittedName>
</protein>
<evidence type="ECO:0000256" key="1">
    <source>
        <dbReference type="SAM" id="MobiDB-lite"/>
    </source>
</evidence>
<sequence>MINSNGTSTLSLTRHRASPPSITRTFPGGHLVVAFFSSVVRC</sequence>
<evidence type="ECO:0000313" key="2">
    <source>
        <dbReference type="EMBL" id="GKV23750.1"/>
    </source>
</evidence>
<keyword evidence="3" id="KW-1185">Reference proteome</keyword>
<gene>
    <name evidence="2" type="ORF">SLEP1_g33447</name>
</gene>
<dbReference type="EMBL" id="BPVZ01000064">
    <property type="protein sequence ID" value="GKV23750.1"/>
    <property type="molecule type" value="Genomic_DNA"/>
</dbReference>
<proteinExistence type="predicted"/>
<name>A0AAV5KGT2_9ROSI</name>
<accession>A0AAV5KGT2</accession>
<comment type="caution">
    <text evidence="2">The sequence shown here is derived from an EMBL/GenBank/DDBJ whole genome shotgun (WGS) entry which is preliminary data.</text>
</comment>
<dbReference type="Proteomes" id="UP001054252">
    <property type="component" value="Unassembled WGS sequence"/>
</dbReference>
<dbReference type="AlphaFoldDB" id="A0AAV5KGT2"/>
<organism evidence="2 3">
    <name type="scientific">Rubroshorea leprosula</name>
    <dbReference type="NCBI Taxonomy" id="152421"/>
    <lineage>
        <taxon>Eukaryota</taxon>
        <taxon>Viridiplantae</taxon>
        <taxon>Streptophyta</taxon>
        <taxon>Embryophyta</taxon>
        <taxon>Tracheophyta</taxon>
        <taxon>Spermatophyta</taxon>
        <taxon>Magnoliopsida</taxon>
        <taxon>eudicotyledons</taxon>
        <taxon>Gunneridae</taxon>
        <taxon>Pentapetalae</taxon>
        <taxon>rosids</taxon>
        <taxon>malvids</taxon>
        <taxon>Malvales</taxon>
        <taxon>Dipterocarpaceae</taxon>
        <taxon>Rubroshorea</taxon>
    </lineage>
</organism>
<reference evidence="2 3" key="1">
    <citation type="journal article" date="2021" name="Commun. Biol.">
        <title>The genome of Shorea leprosula (Dipterocarpaceae) highlights the ecological relevance of drought in aseasonal tropical rainforests.</title>
        <authorList>
            <person name="Ng K.K.S."/>
            <person name="Kobayashi M.J."/>
            <person name="Fawcett J.A."/>
            <person name="Hatakeyama M."/>
            <person name="Paape T."/>
            <person name="Ng C.H."/>
            <person name="Ang C.C."/>
            <person name="Tnah L.H."/>
            <person name="Lee C.T."/>
            <person name="Nishiyama T."/>
            <person name="Sese J."/>
            <person name="O'Brien M.J."/>
            <person name="Copetti D."/>
            <person name="Mohd Noor M.I."/>
            <person name="Ong R.C."/>
            <person name="Putra M."/>
            <person name="Sireger I.Z."/>
            <person name="Indrioko S."/>
            <person name="Kosugi Y."/>
            <person name="Izuno A."/>
            <person name="Isagi Y."/>
            <person name="Lee S.L."/>
            <person name="Shimizu K.K."/>
        </authorList>
    </citation>
    <scope>NUCLEOTIDE SEQUENCE [LARGE SCALE GENOMIC DNA]</scope>
    <source>
        <strain evidence="2">214</strain>
    </source>
</reference>
<evidence type="ECO:0000313" key="3">
    <source>
        <dbReference type="Proteomes" id="UP001054252"/>
    </source>
</evidence>
<feature type="compositionally biased region" description="Polar residues" evidence="1">
    <location>
        <begin position="1"/>
        <end position="12"/>
    </location>
</feature>
<feature type="region of interest" description="Disordered" evidence="1">
    <location>
        <begin position="1"/>
        <end position="22"/>
    </location>
</feature>